<name>A0A0F8XDY8_9ZZZZ</name>
<organism evidence="1">
    <name type="scientific">marine sediment metagenome</name>
    <dbReference type="NCBI Taxonomy" id="412755"/>
    <lineage>
        <taxon>unclassified sequences</taxon>
        <taxon>metagenomes</taxon>
        <taxon>ecological metagenomes</taxon>
    </lineage>
</organism>
<dbReference type="EMBL" id="LAZR01059633">
    <property type="protein sequence ID" value="KKK67397.1"/>
    <property type="molecule type" value="Genomic_DNA"/>
</dbReference>
<comment type="caution">
    <text evidence="1">The sequence shown here is derived from an EMBL/GenBank/DDBJ whole genome shotgun (WGS) entry which is preliminary data.</text>
</comment>
<feature type="non-terminal residue" evidence="1">
    <location>
        <position position="316"/>
    </location>
</feature>
<dbReference type="AlphaFoldDB" id="A0A0F8XDY8"/>
<evidence type="ECO:0000313" key="1">
    <source>
        <dbReference type="EMBL" id="KKK67397.1"/>
    </source>
</evidence>
<accession>A0A0F8XDY8</accession>
<reference evidence="1" key="1">
    <citation type="journal article" date="2015" name="Nature">
        <title>Complex archaea that bridge the gap between prokaryotes and eukaryotes.</title>
        <authorList>
            <person name="Spang A."/>
            <person name="Saw J.H."/>
            <person name="Jorgensen S.L."/>
            <person name="Zaremba-Niedzwiedzka K."/>
            <person name="Martijn J."/>
            <person name="Lind A.E."/>
            <person name="van Eijk R."/>
            <person name="Schleper C."/>
            <person name="Guy L."/>
            <person name="Ettema T.J."/>
        </authorList>
    </citation>
    <scope>NUCLEOTIDE SEQUENCE</scope>
</reference>
<sequence>MEVSTSGWPADEEHIKIAYLRCPTASFVQAQNPQGCYGNQNWNDFASSGGEGHITHVEQRLRQEPAQYDSGVALTLKNAGGTELTTGNSSTAVEIVTTEGKVYQLHRHTFPAFDMYTTATDDAHIVNQPVDEGGAYETTADLVTDVTHYVDGTDAGVVIGTNKYFNLVVWGIQNRSGEASHIMINLPTGQYTTSGNAVADVDGISIFEIPSVFKDTGFLIARLTFRLIAGSQWTYIAQEDLRGKFPDIIAGVGITTTDHALLANLIAPADDHTQYVLADGTRAMTGDLSLGFGDLVSEQNPDAVNAIRLKGTASDV</sequence>
<protein>
    <submittedName>
        <fullName evidence="1">Uncharacterized protein</fullName>
    </submittedName>
</protein>
<gene>
    <name evidence="1" type="ORF">LCGC14_2954490</name>
</gene>
<proteinExistence type="predicted"/>